<evidence type="ECO:0000313" key="1">
    <source>
        <dbReference type="EMBL" id="EGG09120.1"/>
    </source>
</evidence>
<dbReference type="EMBL" id="GL883098">
    <property type="protein sequence ID" value="EGG09120.1"/>
    <property type="molecule type" value="Genomic_DNA"/>
</dbReference>
<dbReference type="KEGG" id="mlr:MELLADRAFT_104415"/>
<sequence length="123" mass="13927">MHCEAVVNRARDRIHLHPGGCPKSQSQKRELDRRCGGMTWVTVVWAARHPRTITGTRMRWPPHAVHRYFVGLLCCVKHKMSASQDGGWGLVSFGWPAKRSRAAHSPTLCACGHERQRPPAGWR</sequence>
<dbReference type="GeneID" id="18922248"/>
<dbReference type="HOGENOM" id="CLU_2015776_0_0_1"/>
<dbReference type="VEuPathDB" id="FungiDB:MELLADRAFT_104415"/>
<accession>F4REL6</accession>
<keyword evidence="2" id="KW-1185">Reference proteome</keyword>
<protein>
    <submittedName>
        <fullName evidence="1">Uncharacterized protein</fullName>
    </submittedName>
</protein>
<reference evidence="2" key="1">
    <citation type="journal article" date="2011" name="Proc. Natl. Acad. Sci. U.S.A.">
        <title>Obligate biotrophy features unraveled by the genomic analysis of rust fungi.</title>
        <authorList>
            <person name="Duplessis S."/>
            <person name="Cuomo C.A."/>
            <person name="Lin Y.-C."/>
            <person name="Aerts A."/>
            <person name="Tisserant E."/>
            <person name="Veneault-Fourrey C."/>
            <person name="Joly D.L."/>
            <person name="Hacquard S."/>
            <person name="Amselem J."/>
            <person name="Cantarel B.L."/>
            <person name="Chiu R."/>
            <person name="Coutinho P.M."/>
            <person name="Feau N."/>
            <person name="Field M."/>
            <person name="Frey P."/>
            <person name="Gelhaye E."/>
            <person name="Goldberg J."/>
            <person name="Grabherr M.G."/>
            <person name="Kodira C.D."/>
            <person name="Kohler A."/>
            <person name="Kuees U."/>
            <person name="Lindquist E.A."/>
            <person name="Lucas S.M."/>
            <person name="Mago R."/>
            <person name="Mauceli E."/>
            <person name="Morin E."/>
            <person name="Murat C."/>
            <person name="Pangilinan J.L."/>
            <person name="Park R."/>
            <person name="Pearson M."/>
            <person name="Quesneville H."/>
            <person name="Rouhier N."/>
            <person name="Sakthikumar S."/>
            <person name="Salamov A.A."/>
            <person name="Schmutz J."/>
            <person name="Selles B."/>
            <person name="Shapiro H."/>
            <person name="Tanguay P."/>
            <person name="Tuskan G.A."/>
            <person name="Henrissat B."/>
            <person name="Van de Peer Y."/>
            <person name="Rouze P."/>
            <person name="Ellis J.G."/>
            <person name="Dodds P.N."/>
            <person name="Schein J.E."/>
            <person name="Zhong S."/>
            <person name="Hamelin R.C."/>
            <person name="Grigoriev I.V."/>
            <person name="Szabo L.J."/>
            <person name="Martin F."/>
        </authorList>
    </citation>
    <scope>NUCLEOTIDE SEQUENCE [LARGE SCALE GENOMIC DNA]</scope>
    <source>
        <strain evidence="2">98AG31 / pathotype 3-4-7</strain>
    </source>
</reference>
<dbReference type="InParanoid" id="F4REL6"/>
<proteinExistence type="predicted"/>
<organism evidence="2">
    <name type="scientific">Melampsora larici-populina (strain 98AG31 / pathotype 3-4-7)</name>
    <name type="common">Poplar leaf rust fungus</name>
    <dbReference type="NCBI Taxonomy" id="747676"/>
    <lineage>
        <taxon>Eukaryota</taxon>
        <taxon>Fungi</taxon>
        <taxon>Dikarya</taxon>
        <taxon>Basidiomycota</taxon>
        <taxon>Pucciniomycotina</taxon>
        <taxon>Pucciniomycetes</taxon>
        <taxon>Pucciniales</taxon>
        <taxon>Melampsoraceae</taxon>
        <taxon>Melampsora</taxon>
    </lineage>
</organism>
<dbReference type="AlphaFoldDB" id="F4REL6"/>
<name>F4REL6_MELLP</name>
<dbReference type="RefSeq" id="XP_007407480.1">
    <property type="nucleotide sequence ID" value="XM_007407418.1"/>
</dbReference>
<gene>
    <name evidence="1" type="ORF">MELLADRAFT_104415</name>
</gene>
<dbReference type="Proteomes" id="UP000001072">
    <property type="component" value="Unassembled WGS sequence"/>
</dbReference>
<evidence type="ECO:0000313" key="2">
    <source>
        <dbReference type="Proteomes" id="UP000001072"/>
    </source>
</evidence>